<comment type="caution">
    <text evidence="1">The sequence shown here is derived from an EMBL/GenBank/DDBJ whole genome shotgun (WGS) entry which is preliminary data.</text>
</comment>
<dbReference type="Proteomes" id="UP000324897">
    <property type="component" value="Chromosome 1"/>
</dbReference>
<keyword evidence="2" id="KW-1185">Reference proteome</keyword>
<name>A0A5J9V124_9POAL</name>
<reference evidence="1 2" key="1">
    <citation type="journal article" date="2019" name="Sci. Rep.">
        <title>A high-quality genome of Eragrostis curvula grass provides insights into Poaceae evolution and supports new strategies to enhance forage quality.</title>
        <authorList>
            <person name="Carballo J."/>
            <person name="Santos B.A.C.M."/>
            <person name="Zappacosta D."/>
            <person name="Garbus I."/>
            <person name="Selva J.P."/>
            <person name="Gallo C.A."/>
            <person name="Diaz A."/>
            <person name="Albertini E."/>
            <person name="Caccamo M."/>
            <person name="Echenique V."/>
        </authorList>
    </citation>
    <scope>NUCLEOTIDE SEQUENCE [LARGE SCALE GENOMIC DNA]</scope>
    <source>
        <strain evidence="2">cv. Victoria</strain>
        <tissue evidence="1">Leaf</tissue>
    </source>
</reference>
<sequence length="79" mass="9407">MGIFLLLSSDAASREREKFKDDLIKAIKHEYQMIHETLDNYAAGQSMQTAEQVKERYGHNDPKTRVELWRRFYCAIYSY</sequence>
<gene>
    <name evidence="1" type="ORF">EJB05_21305</name>
</gene>
<dbReference type="Gramene" id="TVU29723">
    <property type="protein sequence ID" value="TVU29723"/>
    <property type="gene ID" value="EJB05_21305"/>
</dbReference>
<protein>
    <submittedName>
        <fullName evidence="1">Uncharacterized protein</fullName>
    </submittedName>
</protein>
<evidence type="ECO:0000313" key="1">
    <source>
        <dbReference type="EMBL" id="TVU29723.1"/>
    </source>
</evidence>
<evidence type="ECO:0000313" key="2">
    <source>
        <dbReference type="Proteomes" id="UP000324897"/>
    </source>
</evidence>
<feature type="non-terminal residue" evidence="1">
    <location>
        <position position="1"/>
    </location>
</feature>
<dbReference type="EMBL" id="RWGY01000011">
    <property type="protein sequence ID" value="TVU29723.1"/>
    <property type="molecule type" value="Genomic_DNA"/>
</dbReference>
<proteinExistence type="predicted"/>
<accession>A0A5J9V124</accession>
<organism evidence="1 2">
    <name type="scientific">Eragrostis curvula</name>
    <name type="common">weeping love grass</name>
    <dbReference type="NCBI Taxonomy" id="38414"/>
    <lineage>
        <taxon>Eukaryota</taxon>
        <taxon>Viridiplantae</taxon>
        <taxon>Streptophyta</taxon>
        <taxon>Embryophyta</taxon>
        <taxon>Tracheophyta</taxon>
        <taxon>Spermatophyta</taxon>
        <taxon>Magnoliopsida</taxon>
        <taxon>Liliopsida</taxon>
        <taxon>Poales</taxon>
        <taxon>Poaceae</taxon>
        <taxon>PACMAD clade</taxon>
        <taxon>Chloridoideae</taxon>
        <taxon>Eragrostideae</taxon>
        <taxon>Eragrostidinae</taxon>
        <taxon>Eragrostis</taxon>
    </lineage>
</organism>
<dbReference type="AlphaFoldDB" id="A0A5J9V124"/>